<feature type="signal peptide" evidence="1">
    <location>
        <begin position="1"/>
        <end position="15"/>
    </location>
</feature>
<evidence type="ECO:0000256" key="1">
    <source>
        <dbReference type="SAM" id="SignalP"/>
    </source>
</evidence>
<organism evidence="2 3">
    <name type="scientific">Pseudocercospora musae</name>
    <dbReference type="NCBI Taxonomy" id="113226"/>
    <lineage>
        <taxon>Eukaryota</taxon>
        <taxon>Fungi</taxon>
        <taxon>Dikarya</taxon>
        <taxon>Ascomycota</taxon>
        <taxon>Pezizomycotina</taxon>
        <taxon>Dothideomycetes</taxon>
        <taxon>Dothideomycetidae</taxon>
        <taxon>Mycosphaerellales</taxon>
        <taxon>Mycosphaerellaceae</taxon>
        <taxon>Pseudocercospora</taxon>
    </lineage>
</organism>
<dbReference type="AlphaFoldDB" id="A0A139ISS3"/>
<keyword evidence="1" id="KW-0732">Signal</keyword>
<evidence type="ECO:0000313" key="2">
    <source>
        <dbReference type="EMBL" id="KXT17789.1"/>
    </source>
</evidence>
<keyword evidence="3" id="KW-1185">Reference proteome</keyword>
<dbReference type="Proteomes" id="UP000073492">
    <property type="component" value="Unassembled WGS sequence"/>
</dbReference>
<gene>
    <name evidence="2" type="ORF">AC579_3632</name>
</gene>
<proteinExistence type="predicted"/>
<protein>
    <submittedName>
        <fullName evidence="2">Uncharacterized protein</fullName>
    </submittedName>
</protein>
<feature type="chain" id="PRO_5013062724" evidence="1">
    <location>
        <begin position="16"/>
        <end position="63"/>
    </location>
</feature>
<name>A0A139ISS3_9PEZI</name>
<accession>A0A139ISS3</accession>
<comment type="caution">
    <text evidence="2">The sequence shown here is derived from an EMBL/GenBank/DDBJ whole genome shotgun (WGS) entry which is preliminary data.</text>
</comment>
<sequence>MRFSTLAALFALTNCDMTAKQCILGNNEAKLWCSGEHPCKQQGNGCIPHDRDGDGRYDYANCS</sequence>
<dbReference type="EMBL" id="LFZO01000015">
    <property type="protein sequence ID" value="KXT17789.1"/>
    <property type="molecule type" value="Genomic_DNA"/>
</dbReference>
<reference evidence="2 3" key="1">
    <citation type="submission" date="2015-07" db="EMBL/GenBank/DDBJ databases">
        <title>Comparative genomics of the Sigatoka disease complex on banana suggests a link between parallel evolutionary changes in Pseudocercospora fijiensis and Pseudocercospora eumusae and increased virulence on the banana host.</title>
        <authorList>
            <person name="Chang T.-C."/>
            <person name="Salvucci A."/>
            <person name="Crous P.W."/>
            <person name="Stergiopoulos I."/>
        </authorList>
    </citation>
    <scope>NUCLEOTIDE SEQUENCE [LARGE SCALE GENOMIC DNA]</scope>
    <source>
        <strain evidence="2 3">CBS 116634</strain>
    </source>
</reference>
<evidence type="ECO:0000313" key="3">
    <source>
        <dbReference type="Proteomes" id="UP000073492"/>
    </source>
</evidence>